<dbReference type="EMBL" id="JBIWXY010000002">
    <property type="protein sequence ID" value="MFJ5446589.1"/>
    <property type="molecule type" value="Genomic_DNA"/>
</dbReference>
<keyword evidence="1" id="KW-0812">Transmembrane</keyword>
<evidence type="ECO:0000259" key="2">
    <source>
        <dbReference type="Pfam" id="PF04773"/>
    </source>
</evidence>
<dbReference type="Pfam" id="PF16220">
    <property type="entry name" value="DUF4880"/>
    <property type="match status" value="1"/>
</dbReference>
<keyword evidence="1" id="KW-0472">Membrane</keyword>
<reference evidence="4 5" key="1">
    <citation type="submission" date="2024-11" db="EMBL/GenBank/DDBJ databases">
        <authorList>
            <person name="Kaparullina E.N."/>
            <person name="Delegan Y.A."/>
            <person name="Doronina N.V."/>
        </authorList>
    </citation>
    <scope>NUCLEOTIDE SEQUENCE [LARGE SCALE GENOMIC DNA]</scope>
    <source>
        <strain evidence="4 5">7sh_L</strain>
    </source>
</reference>
<accession>A0ABW8GN65</accession>
<comment type="caution">
    <text evidence="4">The sequence shown here is derived from an EMBL/GenBank/DDBJ whole genome shotgun (WGS) entry which is preliminary data.</text>
</comment>
<keyword evidence="1" id="KW-1133">Transmembrane helix</keyword>
<sequence>MASVAEEAAEWLLRLEDEPGDAALLAQFQRWQAQDPAHAVAVKHMQGLIAQLEGLRPQSGVAHHALEAGITQQHRRKQLKRGVNLIAVLVLALPLGMLLQHYPLAYWLSDVRTATAEWQSAQLPDHSQITLSGHSAVDVDFTAQARTIHLRQGEILIDVAKDATRPFVVNTAHGSVTALGTRFVVSEDGQATAVAMLESRTKVATIPSTAPQTAVVTQGEAIKITSQGLGQIHVIDPASISDAWRLHQLVVQDQPLSEVLAVLARHRKGYLHFNAEALAHYQVTAVLPLDDTDKALQLLTESFPVRVKRFTPWIVTVQNISVTDSH</sequence>
<feature type="transmembrane region" description="Helical" evidence="1">
    <location>
        <begin position="82"/>
        <end position="102"/>
    </location>
</feature>
<evidence type="ECO:0000313" key="5">
    <source>
        <dbReference type="Proteomes" id="UP001617669"/>
    </source>
</evidence>
<protein>
    <submittedName>
        <fullName evidence="4">FecR family protein</fullName>
    </submittedName>
</protein>
<dbReference type="PIRSF" id="PIRSF018266">
    <property type="entry name" value="FecR"/>
    <property type="match status" value="1"/>
</dbReference>
<dbReference type="InterPro" id="IPR012373">
    <property type="entry name" value="Ferrdict_sens_TM"/>
</dbReference>
<gene>
    <name evidence="4" type="ORF">ACIKP9_10160</name>
</gene>
<evidence type="ECO:0000313" key="4">
    <source>
        <dbReference type="EMBL" id="MFJ5446589.1"/>
    </source>
</evidence>
<dbReference type="Proteomes" id="UP001617669">
    <property type="component" value="Unassembled WGS sequence"/>
</dbReference>
<feature type="domain" description="FecR protein" evidence="2">
    <location>
        <begin position="110"/>
        <end position="198"/>
    </location>
</feature>
<evidence type="ECO:0000256" key="1">
    <source>
        <dbReference type="SAM" id="Phobius"/>
    </source>
</evidence>
<feature type="domain" description="FecR N-terminal" evidence="3">
    <location>
        <begin position="6"/>
        <end position="46"/>
    </location>
</feature>
<dbReference type="PANTHER" id="PTHR30273:SF2">
    <property type="entry name" value="PROTEIN FECR"/>
    <property type="match status" value="1"/>
</dbReference>
<dbReference type="InterPro" id="IPR006860">
    <property type="entry name" value="FecR"/>
</dbReference>
<name>A0ABW8GN65_9PROT</name>
<proteinExistence type="predicted"/>
<dbReference type="Gene3D" id="2.60.120.1440">
    <property type="match status" value="1"/>
</dbReference>
<dbReference type="PANTHER" id="PTHR30273">
    <property type="entry name" value="PERIPLASMIC SIGNAL SENSOR AND SIGMA FACTOR ACTIVATOR FECR-RELATED"/>
    <property type="match status" value="1"/>
</dbReference>
<organism evidence="4 5">
    <name type="scientific">Methylobacillus methanolivorans</name>
    <dbReference type="NCBI Taxonomy" id="1848927"/>
    <lineage>
        <taxon>Bacteria</taxon>
        <taxon>Pseudomonadati</taxon>
        <taxon>Pseudomonadota</taxon>
        <taxon>Betaproteobacteria</taxon>
        <taxon>Nitrosomonadales</taxon>
        <taxon>Methylophilaceae</taxon>
        <taxon>Methylobacillus</taxon>
    </lineage>
</organism>
<dbReference type="RefSeq" id="WP_400882219.1">
    <property type="nucleotide sequence ID" value="NZ_JBIWXY010000002.1"/>
</dbReference>
<evidence type="ECO:0000259" key="3">
    <source>
        <dbReference type="Pfam" id="PF16220"/>
    </source>
</evidence>
<dbReference type="InterPro" id="IPR032623">
    <property type="entry name" value="FecR_N"/>
</dbReference>
<dbReference type="Pfam" id="PF04773">
    <property type="entry name" value="FecR"/>
    <property type="match status" value="1"/>
</dbReference>
<keyword evidence="5" id="KW-1185">Reference proteome</keyword>